<dbReference type="EMBL" id="LT906468">
    <property type="protein sequence ID" value="SNV56704.1"/>
    <property type="molecule type" value="Genomic_DNA"/>
</dbReference>
<dbReference type="Pfam" id="PF18940">
    <property type="entry name" value="DUF5687"/>
    <property type="match status" value="1"/>
</dbReference>
<feature type="transmembrane region" description="Helical" evidence="1">
    <location>
        <begin position="421"/>
        <end position="441"/>
    </location>
</feature>
<feature type="transmembrane region" description="Helical" evidence="1">
    <location>
        <begin position="63"/>
        <end position="82"/>
    </location>
</feature>
<gene>
    <name evidence="2" type="ORF">SAMEA4412673_03323</name>
</gene>
<feature type="transmembrane region" description="Helical" evidence="1">
    <location>
        <begin position="378"/>
        <end position="400"/>
    </location>
</feature>
<feature type="transmembrane region" description="Helical" evidence="1">
    <location>
        <begin position="175"/>
        <end position="194"/>
    </location>
</feature>
<dbReference type="RefSeq" id="WP_093100336.1">
    <property type="nucleotide sequence ID" value="NZ_FNGK01000006.1"/>
</dbReference>
<reference evidence="2 3" key="1">
    <citation type="submission" date="2017-06" db="EMBL/GenBank/DDBJ databases">
        <authorList>
            <consortium name="Pathogen Informatics"/>
        </authorList>
    </citation>
    <scope>NUCLEOTIDE SEQUENCE [LARGE SCALE GENOMIC DNA]</scope>
    <source>
        <strain evidence="2 3">NCTC12149</strain>
    </source>
</reference>
<name>A0AAJ4XDS1_9SPHI</name>
<feature type="transmembrane region" description="Helical" evidence="1">
    <location>
        <begin position="140"/>
        <end position="163"/>
    </location>
</feature>
<evidence type="ECO:0000313" key="2">
    <source>
        <dbReference type="EMBL" id="SNV56704.1"/>
    </source>
</evidence>
<sequence>MFKRLFLLEWRSFFRSADLGKSLSVRLLLAFLGIYFLGSAVTFGVSLHFLISELFPNQVPIHFVGKFLLYWFFLSFLIRLMMQKLPILNVKPLLVLNIPRSNIVNYTLLKSSNSFWNWMLLAVVVPYLIITARVTDFTNFQLLAWCIAVVGFEYVINYLNLYVQQNFDNGVLKTLPILALLAIIFGLDYFEIYSVSGLFGQYFDLVLQYSVLCLAAVVLAVLSYFLLYHDVKKNLFLDAYLQKERSVVKNYDLSWTNRFGELAPFLQLDMKLIWRSKRARTVIYSCLIFVLYGLLFYPQKEGNPTSLVFVGVFITGIFVINFGQFVPAWDSTYYAMLMTQNMPIKLYLESKAMLMYLSIAIMTVLSTGYLYFGWIIVWVNIACAIYNLGVNVPVILYFGSMNRKRIDLDNGNIFNYQGTGAAQWLVGIPLLIAPIIIWAIAYYAGGIHVANITLIVIGLIGFAMRNEILNRIAKKYQENKYKILIGFKEVNN</sequence>
<dbReference type="InterPro" id="IPR043742">
    <property type="entry name" value="DUF5687"/>
</dbReference>
<feature type="transmembrane region" description="Helical" evidence="1">
    <location>
        <begin position="27"/>
        <end position="51"/>
    </location>
</feature>
<keyword evidence="1" id="KW-1133">Transmembrane helix</keyword>
<dbReference type="KEGG" id="smiz:4412673_03323"/>
<feature type="transmembrane region" description="Helical" evidence="1">
    <location>
        <begin position="206"/>
        <end position="227"/>
    </location>
</feature>
<organism evidence="2 3">
    <name type="scientific">Sphingobacterium mizutaii</name>
    <dbReference type="NCBI Taxonomy" id="1010"/>
    <lineage>
        <taxon>Bacteria</taxon>
        <taxon>Pseudomonadati</taxon>
        <taxon>Bacteroidota</taxon>
        <taxon>Sphingobacteriia</taxon>
        <taxon>Sphingobacteriales</taxon>
        <taxon>Sphingobacteriaceae</taxon>
        <taxon>Sphingobacterium</taxon>
    </lineage>
</organism>
<dbReference type="Proteomes" id="UP000215355">
    <property type="component" value="Chromosome 1"/>
</dbReference>
<protein>
    <submittedName>
        <fullName evidence="2">Uncharacterized protein</fullName>
    </submittedName>
</protein>
<evidence type="ECO:0000256" key="1">
    <source>
        <dbReference type="SAM" id="Phobius"/>
    </source>
</evidence>
<proteinExistence type="predicted"/>
<keyword evidence="1" id="KW-0812">Transmembrane</keyword>
<evidence type="ECO:0000313" key="3">
    <source>
        <dbReference type="Proteomes" id="UP000215355"/>
    </source>
</evidence>
<feature type="transmembrane region" description="Helical" evidence="1">
    <location>
        <begin position="281"/>
        <end position="297"/>
    </location>
</feature>
<feature type="transmembrane region" description="Helical" evidence="1">
    <location>
        <begin position="353"/>
        <end position="372"/>
    </location>
</feature>
<feature type="transmembrane region" description="Helical" evidence="1">
    <location>
        <begin position="115"/>
        <end position="134"/>
    </location>
</feature>
<accession>A0AAJ4XDS1</accession>
<dbReference type="AlphaFoldDB" id="A0AAJ4XDS1"/>
<keyword evidence="1" id="KW-0472">Membrane</keyword>
<feature type="transmembrane region" description="Helical" evidence="1">
    <location>
        <begin position="447"/>
        <end position="464"/>
    </location>
</feature>
<feature type="transmembrane region" description="Helical" evidence="1">
    <location>
        <begin position="309"/>
        <end position="332"/>
    </location>
</feature>